<keyword evidence="6" id="KW-0689">Ribosomal protein</keyword>
<dbReference type="Proteomes" id="UP001166291">
    <property type="component" value="Unassembled WGS sequence"/>
</dbReference>
<dbReference type="GO" id="GO:0032259">
    <property type="term" value="P:methylation"/>
    <property type="evidence" value="ECO:0007669"/>
    <property type="project" value="UniProtKB-KW"/>
</dbReference>
<dbReference type="GO" id="GO:0008168">
    <property type="term" value="F:methyltransferase activity"/>
    <property type="evidence" value="ECO:0007669"/>
    <property type="project" value="UniProtKB-KW"/>
</dbReference>
<organism evidence="6 7">
    <name type="scientific">Zhongshania aquimaris</name>
    <dbReference type="NCBI Taxonomy" id="2857107"/>
    <lineage>
        <taxon>Bacteria</taxon>
        <taxon>Pseudomonadati</taxon>
        <taxon>Pseudomonadota</taxon>
        <taxon>Gammaproteobacteria</taxon>
        <taxon>Cellvibrionales</taxon>
        <taxon>Spongiibacteraceae</taxon>
        <taxon>Zhongshania</taxon>
    </lineage>
</organism>
<dbReference type="InterPro" id="IPR007848">
    <property type="entry name" value="Small_mtfrase_dom"/>
</dbReference>
<dbReference type="Pfam" id="PF05175">
    <property type="entry name" value="MTS"/>
    <property type="match status" value="1"/>
</dbReference>
<dbReference type="PANTHER" id="PTHR47806:SF1">
    <property type="entry name" value="RIBOSOMAL PROTEIN UL3 GLUTAMINE METHYLTRANSFERASE"/>
    <property type="match status" value="1"/>
</dbReference>
<dbReference type="EC" id="2.1.1.298" evidence="4"/>
<keyword evidence="6" id="KW-0687">Ribonucleoprotein</keyword>
<dbReference type="GO" id="GO:0005840">
    <property type="term" value="C:ribosome"/>
    <property type="evidence" value="ECO:0007669"/>
    <property type="project" value="UniProtKB-KW"/>
</dbReference>
<reference evidence="6" key="1">
    <citation type="submission" date="2021-07" db="EMBL/GenBank/DDBJ databases">
        <title>Zhongshania sp. CAU 1632 isolated from seawater.</title>
        <authorList>
            <person name="Kim W."/>
        </authorList>
    </citation>
    <scope>NUCLEOTIDE SEQUENCE</scope>
    <source>
        <strain evidence="6">CAU 1632</strain>
    </source>
</reference>
<comment type="catalytic activity">
    <reaction evidence="4">
        <text>L-glutaminyl-[ribosomal protein uL3] + S-adenosyl-L-methionine = N(5)-methyl-L-glutaminyl-[ribosomal protein uL3] + S-adenosyl-L-homocysteine + H(+)</text>
        <dbReference type="Rhea" id="RHEA:45020"/>
        <dbReference type="Rhea" id="RHEA-COMP:11063"/>
        <dbReference type="Rhea" id="RHEA-COMP:11064"/>
        <dbReference type="ChEBI" id="CHEBI:15378"/>
        <dbReference type="ChEBI" id="CHEBI:30011"/>
        <dbReference type="ChEBI" id="CHEBI:57856"/>
        <dbReference type="ChEBI" id="CHEBI:59789"/>
        <dbReference type="ChEBI" id="CHEBI:61891"/>
        <dbReference type="EC" id="2.1.1.298"/>
    </reaction>
</comment>
<gene>
    <name evidence="4 6" type="primary">prmB</name>
    <name evidence="6" type="ORF">KXJ70_00560</name>
</gene>
<dbReference type="InterPro" id="IPR017127">
    <property type="entry name" value="Ribosome_uL3_MTase"/>
</dbReference>
<evidence type="ECO:0000313" key="7">
    <source>
        <dbReference type="Proteomes" id="UP001166291"/>
    </source>
</evidence>
<feature type="domain" description="Methyltransferase small" evidence="5">
    <location>
        <begin position="133"/>
        <end position="214"/>
    </location>
</feature>
<dbReference type="HAMAP" id="MF_02125">
    <property type="entry name" value="L3_methyltr_PrmB"/>
    <property type="match status" value="1"/>
</dbReference>
<dbReference type="RefSeq" id="WP_219041523.1">
    <property type="nucleotide sequence ID" value="NZ_JAHWDQ010000001.1"/>
</dbReference>
<evidence type="ECO:0000256" key="1">
    <source>
        <dbReference type="ARBA" id="ARBA00022603"/>
    </source>
</evidence>
<name>A0ABS6VN89_9GAMM</name>
<dbReference type="PROSITE" id="PS00092">
    <property type="entry name" value="N6_MTASE"/>
    <property type="match status" value="1"/>
</dbReference>
<keyword evidence="7" id="KW-1185">Reference proteome</keyword>
<evidence type="ECO:0000256" key="4">
    <source>
        <dbReference type="HAMAP-Rule" id="MF_02125"/>
    </source>
</evidence>
<keyword evidence="1 4" id="KW-0489">Methyltransferase</keyword>
<evidence type="ECO:0000256" key="3">
    <source>
        <dbReference type="ARBA" id="ARBA00022691"/>
    </source>
</evidence>
<dbReference type="PANTHER" id="PTHR47806">
    <property type="entry name" value="50S RIBOSOMAL PROTEIN L3 GLUTAMINE METHYLTRANSFERASE"/>
    <property type="match status" value="1"/>
</dbReference>
<evidence type="ECO:0000313" key="6">
    <source>
        <dbReference type="EMBL" id="MBW2939250.1"/>
    </source>
</evidence>
<protein>
    <recommendedName>
        <fullName evidence="4">Ribosomal protein uL3 glutamine methyltransferase</fullName>
        <shortName evidence="4">uL3 MTase</shortName>
        <ecNumber evidence="4">2.1.1.298</ecNumber>
    </recommendedName>
    <alternativeName>
        <fullName evidence="4">N5-glutamine methyltransferase PrmB</fullName>
    </alternativeName>
</protein>
<dbReference type="PIRSF" id="PIRSF037167">
    <property type="entry name" value="Mtase_YfcB_prd"/>
    <property type="match status" value="1"/>
</dbReference>
<comment type="similarity">
    <text evidence="4">Belongs to the protein N5-glutamine methyltransferase family. PrmB subfamily.</text>
</comment>
<dbReference type="InterPro" id="IPR004556">
    <property type="entry name" value="HemK-like"/>
</dbReference>
<dbReference type="NCBIfam" id="TIGR00536">
    <property type="entry name" value="hemK_fam"/>
    <property type="match status" value="1"/>
</dbReference>
<comment type="function">
    <text evidence="4">Methylates ribosomal protein uL3 on a specific glutamine residue.</text>
</comment>
<sequence>MSQVNNITNELVSIRDYLRWGVSEFGRAGLFFGHGTDNAYDESRVLVSHVLNLPFDFEAELLDARLTIAERESILSLLERRITERVPAAYLTREAWFAGLSFYVDERVLVPRSPIAELIAQDFEPWLSGIYPQRILDLCSGSGCIGIACAYQFEDASVDLADISLDAINVADINIARHELSDRVRAVQSDVFEWLAGERYDLIVSNPPYVDAEDLADMPMEYHREPALGLASGPDGLDITRQILRYAADHLNVGGVLIVEVGNSCVALDEAFPNVPFMWLEFERGGHGVFVMTREQLLEYADSFA</sequence>
<keyword evidence="3 4" id="KW-0949">S-adenosyl-L-methionine</keyword>
<dbReference type="EMBL" id="JAHWDQ010000001">
    <property type="protein sequence ID" value="MBW2939250.1"/>
    <property type="molecule type" value="Genomic_DNA"/>
</dbReference>
<keyword evidence="2 4" id="KW-0808">Transferase</keyword>
<evidence type="ECO:0000259" key="5">
    <source>
        <dbReference type="Pfam" id="PF05175"/>
    </source>
</evidence>
<accession>A0ABS6VN89</accession>
<proteinExistence type="inferred from homology"/>
<evidence type="ECO:0000256" key="2">
    <source>
        <dbReference type="ARBA" id="ARBA00022679"/>
    </source>
</evidence>
<dbReference type="InterPro" id="IPR002052">
    <property type="entry name" value="DNA_methylase_N6_adenine_CS"/>
</dbReference>
<dbReference type="CDD" id="cd02440">
    <property type="entry name" value="AdoMet_MTases"/>
    <property type="match status" value="1"/>
</dbReference>
<comment type="caution">
    <text evidence="6">The sequence shown here is derived from an EMBL/GenBank/DDBJ whole genome shotgun (WGS) entry which is preliminary data.</text>
</comment>
<dbReference type="NCBIfam" id="TIGR03533">
    <property type="entry name" value="L3_gln_methyl"/>
    <property type="match status" value="1"/>
</dbReference>